<keyword evidence="7" id="KW-0560">Oxidoreductase</keyword>
<evidence type="ECO:0000313" key="7">
    <source>
        <dbReference type="EMBL" id="WOS79214.1"/>
    </source>
</evidence>
<evidence type="ECO:0000256" key="4">
    <source>
        <dbReference type="PIRSR" id="PIRSR617867-1"/>
    </source>
</evidence>
<dbReference type="AlphaFoldDB" id="A0A077JLZ6"/>
<dbReference type="SUPFAM" id="SSF52788">
    <property type="entry name" value="Phosphotyrosine protein phosphatases I"/>
    <property type="match status" value="1"/>
</dbReference>
<dbReference type="PRINTS" id="PR00719">
    <property type="entry name" value="LMWPTPASE"/>
</dbReference>
<feature type="active site" evidence="4">
    <location>
        <position position="17"/>
    </location>
</feature>
<dbReference type="InterPro" id="IPR036196">
    <property type="entry name" value="Ptyr_pPase_sf"/>
</dbReference>
<dbReference type="Pfam" id="PF01451">
    <property type="entry name" value="LMWPc"/>
    <property type="match status" value="1"/>
</dbReference>
<dbReference type="EMBL" id="WOAD01000011">
    <property type="protein sequence ID" value="MUI36330.1"/>
    <property type="molecule type" value="Genomic_DNA"/>
</dbReference>
<evidence type="ECO:0000256" key="1">
    <source>
        <dbReference type="ARBA" id="ARBA00011063"/>
    </source>
</evidence>
<feature type="active site" description="Nucleophile" evidence="4">
    <location>
        <position position="11"/>
    </location>
</feature>
<accession>A0A077JLZ6</accession>
<dbReference type="InterPro" id="IPR023485">
    <property type="entry name" value="Ptyr_pPase"/>
</dbReference>
<reference evidence="7" key="2">
    <citation type="submission" date="2023-06" db="EMBL/GenBank/DDBJ databases">
        <authorList>
            <consortium name="Clinical and Environmental Microbiology Branch: Whole genome sequencing antimicrobial resistance pathogens in the healthcare setting"/>
        </authorList>
    </citation>
    <scope>NUCLEOTIDE SEQUENCE</scope>
    <source>
        <strain evidence="7">2021CK-01020</strain>
    </source>
</reference>
<evidence type="ECO:0000256" key="2">
    <source>
        <dbReference type="ARBA" id="ARBA00022801"/>
    </source>
</evidence>
<comment type="similarity">
    <text evidence="1">Belongs to the low molecular weight phosphotyrosine protein phosphatase family.</text>
</comment>
<protein>
    <submittedName>
        <fullName evidence="6">Arsenate reductase ArsC</fullName>
        <ecNumber evidence="7">1.20.4.4</ecNumber>
    </submittedName>
</protein>
<dbReference type="PANTHER" id="PTHR43428:SF1">
    <property type="entry name" value="ARSENATE REDUCTASE"/>
    <property type="match status" value="1"/>
</dbReference>
<name>A0A077JLZ6_PSEAI</name>
<organism evidence="6 8">
    <name type="scientific">Pseudomonas aeruginosa</name>
    <dbReference type="NCBI Taxonomy" id="287"/>
    <lineage>
        <taxon>Bacteria</taxon>
        <taxon>Pseudomonadati</taxon>
        <taxon>Pseudomonadota</taxon>
        <taxon>Gammaproteobacteria</taxon>
        <taxon>Pseudomonadales</taxon>
        <taxon>Pseudomonadaceae</taxon>
        <taxon>Pseudomonas</taxon>
    </lineage>
</organism>
<proteinExistence type="inferred from homology"/>
<gene>
    <name evidence="6" type="ORF">GNQ48_15055</name>
    <name evidence="7" type="ORF">L4V69_08750</name>
</gene>
<evidence type="ECO:0000259" key="5">
    <source>
        <dbReference type="SMART" id="SM00226"/>
    </source>
</evidence>
<dbReference type="EMBL" id="CP136986">
    <property type="protein sequence ID" value="WOS79214.1"/>
    <property type="molecule type" value="Genomic_DNA"/>
</dbReference>
<dbReference type="Gene3D" id="3.40.50.2300">
    <property type="match status" value="1"/>
</dbReference>
<feature type="domain" description="Phosphotyrosine protein phosphatase I" evidence="5">
    <location>
        <begin position="5"/>
        <end position="133"/>
    </location>
</feature>
<dbReference type="CDD" id="cd16345">
    <property type="entry name" value="LMWP_ArsC"/>
    <property type="match status" value="1"/>
</dbReference>
<dbReference type="InterPro" id="IPR017867">
    <property type="entry name" value="Tyr_phospatase_low_mol_wt"/>
</dbReference>
<dbReference type="EC" id="1.20.4.4" evidence="7"/>
<dbReference type="Proteomes" id="UP000433532">
    <property type="component" value="Unassembled WGS sequence"/>
</dbReference>
<dbReference type="Proteomes" id="UP001297540">
    <property type="component" value="Chromosome"/>
</dbReference>
<sequence length="142" mass="15612">MTDRLRVLFVCIANDARSLIAEAILRHTDGEHFAAFSAGVRPAGVDPRTLSVLEHAGIPTQGLSSKPLETFAGESFDYLIDLCDKDTDELAQLPHSAQTLAWSCSDPTLQEGLEGFSHVLQELNDRVRLFLAVKNRPHGERS</sequence>
<dbReference type="GO" id="GO:0004725">
    <property type="term" value="F:protein tyrosine phosphatase activity"/>
    <property type="evidence" value="ECO:0007669"/>
    <property type="project" value="InterPro"/>
</dbReference>
<reference evidence="7" key="3">
    <citation type="submission" date="2023-10" db="EMBL/GenBank/DDBJ databases">
        <title>Pathogen: clinical or host-associated sample.</title>
        <authorList>
            <person name="Hergert J."/>
            <person name="Casey R."/>
            <person name="Wagner J."/>
            <person name="Young E.L."/>
            <person name="Oakeson K.F."/>
        </authorList>
    </citation>
    <scope>NUCLEOTIDE SEQUENCE</scope>
    <source>
        <strain evidence="7">2021CK-01020</strain>
    </source>
</reference>
<dbReference type="RefSeq" id="WP_003093032.1">
    <property type="nucleotide sequence ID" value="NZ_AP014622.1"/>
</dbReference>
<dbReference type="PANTHER" id="PTHR43428">
    <property type="entry name" value="ARSENATE REDUCTASE"/>
    <property type="match status" value="1"/>
</dbReference>
<evidence type="ECO:0000313" key="8">
    <source>
        <dbReference type="Proteomes" id="UP000433532"/>
    </source>
</evidence>
<dbReference type="SMART" id="SM00226">
    <property type="entry name" value="LMWPc"/>
    <property type="match status" value="1"/>
</dbReference>
<dbReference type="KEGG" id="paeb:NCGM1900_1053"/>
<evidence type="ECO:0000313" key="6">
    <source>
        <dbReference type="EMBL" id="MUI36330.1"/>
    </source>
</evidence>
<keyword evidence="2" id="KW-0378">Hydrolase</keyword>
<evidence type="ECO:0000256" key="3">
    <source>
        <dbReference type="ARBA" id="ARBA00022849"/>
    </source>
</evidence>
<dbReference type="GO" id="GO:0046685">
    <property type="term" value="P:response to arsenic-containing substance"/>
    <property type="evidence" value="ECO:0007669"/>
    <property type="project" value="UniProtKB-KW"/>
</dbReference>
<reference evidence="6 8" key="1">
    <citation type="submission" date="2019-11" db="EMBL/GenBank/DDBJ databases">
        <title>Genomes of ocular Pseudomonas aeruginosa isolates.</title>
        <authorList>
            <person name="Khan M."/>
            <person name="Rice S.A."/>
            <person name="Willcox M.D.P."/>
            <person name="Stapleton F."/>
        </authorList>
    </citation>
    <scope>NUCLEOTIDE SEQUENCE [LARGE SCALE GENOMIC DNA]</scope>
    <source>
        <strain evidence="6 8">PA221</strain>
    </source>
</reference>
<keyword evidence="3" id="KW-0059">Arsenical resistance</keyword>
<dbReference type="GO" id="GO:0030612">
    <property type="term" value="F:arsenate reductase (thioredoxin) activity"/>
    <property type="evidence" value="ECO:0007669"/>
    <property type="project" value="UniProtKB-EC"/>
</dbReference>